<evidence type="ECO:0000313" key="2">
    <source>
        <dbReference type="Proteomes" id="UP000265618"/>
    </source>
</evidence>
<gene>
    <name evidence="1" type="ORF">KIPB_014580</name>
</gene>
<dbReference type="Proteomes" id="UP000265618">
    <property type="component" value="Unassembled WGS sequence"/>
</dbReference>
<evidence type="ECO:0000313" key="1">
    <source>
        <dbReference type="EMBL" id="GIQ91361.1"/>
    </source>
</evidence>
<sequence>MEEEREGGMYATSCLPESLFKGYRRNFNTLRELVTYMYCVTGKHWREGK</sequence>
<feature type="non-terminal residue" evidence="1">
    <location>
        <position position="1"/>
    </location>
</feature>
<accession>A0A9K3GR16</accession>
<protein>
    <submittedName>
        <fullName evidence="1">Uncharacterized protein</fullName>
    </submittedName>
</protein>
<reference evidence="1 2" key="1">
    <citation type="journal article" date="2018" name="PLoS ONE">
        <title>The draft genome of Kipferlia bialata reveals reductive genome evolution in fornicate parasites.</title>
        <authorList>
            <person name="Tanifuji G."/>
            <person name="Takabayashi S."/>
            <person name="Kume K."/>
            <person name="Takagi M."/>
            <person name="Nakayama T."/>
            <person name="Kamikawa R."/>
            <person name="Inagaki Y."/>
            <person name="Hashimoto T."/>
        </authorList>
    </citation>
    <scope>NUCLEOTIDE SEQUENCE [LARGE SCALE GENOMIC DNA]</scope>
    <source>
        <strain evidence="1">NY0173</strain>
    </source>
</reference>
<dbReference type="AlphaFoldDB" id="A0A9K3GR16"/>
<comment type="caution">
    <text evidence="1">The sequence shown here is derived from an EMBL/GenBank/DDBJ whole genome shotgun (WGS) entry which is preliminary data.</text>
</comment>
<proteinExistence type="predicted"/>
<name>A0A9K3GR16_9EUKA</name>
<dbReference type="EMBL" id="BDIP01007585">
    <property type="protein sequence ID" value="GIQ91361.1"/>
    <property type="molecule type" value="Genomic_DNA"/>
</dbReference>
<keyword evidence="2" id="KW-1185">Reference proteome</keyword>
<organism evidence="1 2">
    <name type="scientific">Kipferlia bialata</name>
    <dbReference type="NCBI Taxonomy" id="797122"/>
    <lineage>
        <taxon>Eukaryota</taxon>
        <taxon>Metamonada</taxon>
        <taxon>Carpediemonas-like organisms</taxon>
        <taxon>Kipferlia</taxon>
    </lineage>
</organism>